<dbReference type="SUPFAM" id="SSF51905">
    <property type="entry name" value="FAD/NAD(P)-binding domain"/>
    <property type="match status" value="2"/>
</dbReference>
<dbReference type="PaxDb" id="880073-Calab_3330"/>
<dbReference type="eggNOG" id="COG0492">
    <property type="taxonomic scope" value="Bacteria"/>
</dbReference>
<protein>
    <submittedName>
        <fullName evidence="9">FAD-dependent pyridine nucleotide-disulfide oxidoreductase</fullName>
    </submittedName>
    <submittedName>
        <fullName evidence="8">Putative bacillithiol system oxidoreductase, YpdA family</fullName>
    </submittedName>
</protein>
<dbReference type="InterPro" id="IPR036188">
    <property type="entry name" value="FAD/NAD-bd_sf"/>
</dbReference>
<evidence type="ECO:0000256" key="6">
    <source>
        <dbReference type="SAM" id="Phobius"/>
    </source>
</evidence>
<dbReference type="AlphaFoldDB" id="H1XVN4"/>
<dbReference type="PANTHER" id="PTHR48105">
    <property type="entry name" value="THIOREDOXIN REDUCTASE 1-RELATED-RELATED"/>
    <property type="match status" value="1"/>
</dbReference>
<reference evidence="9 10" key="1">
    <citation type="submission" date="2011-09" db="EMBL/GenBank/DDBJ databases">
        <title>The permanent draft genome of Caldithrix abyssi DSM 13497.</title>
        <authorList>
            <consortium name="US DOE Joint Genome Institute (JGI-PGF)"/>
            <person name="Lucas S."/>
            <person name="Han J."/>
            <person name="Lapidus A."/>
            <person name="Bruce D."/>
            <person name="Goodwin L."/>
            <person name="Pitluck S."/>
            <person name="Peters L."/>
            <person name="Kyrpides N."/>
            <person name="Mavromatis K."/>
            <person name="Ivanova N."/>
            <person name="Mikhailova N."/>
            <person name="Chertkov O."/>
            <person name="Detter J.C."/>
            <person name="Tapia R."/>
            <person name="Han C."/>
            <person name="Land M."/>
            <person name="Hauser L."/>
            <person name="Markowitz V."/>
            <person name="Cheng J.-F."/>
            <person name="Hugenholtz P."/>
            <person name="Woyke T."/>
            <person name="Wu D."/>
            <person name="Spring S."/>
            <person name="Brambilla E."/>
            <person name="Klenk H.-P."/>
            <person name="Eisen J.A."/>
        </authorList>
    </citation>
    <scope>NUCLEOTIDE SEQUENCE [LARGE SCALE GENOMIC DNA]</scope>
    <source>
        <strain evidence="9 10">DSM 13497</strain>
    </source>
</reference>
<dbReference type="EMBL" id="CP018099">
    <property type="protein sequence ID" value="APF18981.1"/>
    <property type="molecule type" value="Genomic_DNA"/>
</dbReference>
<organism evidence="9 10">
    <name type="scientific">Caldithrix abyssi DSM 13497</name>
    <dbReference type="NCBI Taxonomy" id="880073"/>
    <lineage>
        <taxon>Bacteria</taxon>
        <taxon>Pseudomonadati</taxon>
        <taxon>Calditrichota</taxon>
        <taxon>Calditrichia</taxon>
        <taxon>Calditrichales</taxon>
        <taxon>Calditrichaceae</taxon>
        <taxon>Caldithrix</taxon>
    </lineage>
</organism>
<keyword evidence="5" id="KW-0411">Iron-sulfur</keyword>
<keyword evidence="10" id="KW-1185">Reference proteome</keyword>
<dbReference type="eggNOG" id="COG1145">
    <property type="taxonomic scope" value="Bacteria"/>
</dbReference>
<dbReference type="Gene3D" id="3.50.50.60">
    <property type="entry name" value="FAD/NAD(P)-binding domain"/>
    <property type="match status" value="3"/>
</dbReference>
<evidence type="ECO:0000256" key="1">
    <source>
        <dbReference type="ARBA" id="ARBA00022630"/>
    </source>
</evidence>
<dbReference type="PRINTS" id="PR00368">
    <property type="entry name" value="FADPNR"/>
</dbReference>
<keyword evidence="3" id="KW-0560">Oxidoreductase</keyword>
<name>H1XVN4_CALAY</name>
<evidence type="ECO:0000313" key="11">
    <source>
        <dbReference type="Proteomes" id="UP000183868"/>
    </source>
</evidence>
<dbReference type="GO" id="GO:0051536">
    <property type="term" value="F:iron-sulfur cluster binding"/>
    <property type="evidence" value="ECO:0007669"/>
    <property type="project" value="UniProtKB-KW"/>
</dbReference>
<dbReference type="Proteomes" id="UP000004671">
    <property type="component" value="Chromosome"/>
</dbReference>
<dbReference type="GO" id="GO:0046872">
    <property type="term" value="F:metal ion binding"/>
    <property type="evidence" value="ECO:0007669"/>
    <property type="project" value="UniProtKB-KW"/>
</dbReference>
<evidence type="ECO:0000313" key="8">
    <source>
        <dbReference type="EMBL" id="APF18981.1"/>
    </source>
</evidence>
<evidence type="ECO:0000256" key="2">
    <source>
        <dbReference type="ARBA" id="ARBA00022723"/>
    </source>
</evidence>
<feature type="domain" description="4Fe-4S ferredoxin-type" evidence="7">
    <location>
        <begin position="50"/>
        <end position="80"/>
    </location>
</feature>
<dbReference type="Pfam" id="PF13237">
    <property type="entry name" value="Fer4_10"/>
    <property type="match status" value="1"/>
</dbReference>
<evidence type="ECO:0000259" key="7">
    <source>
        <dbReference type="PROSITE" id="PS51379"/>
    </source>
</evidence>
<gene>
    <name evidence="8" type="ORF">Cabys_2232</name>
    <name evidence="9" type="ORF">Calab_3330</name>
</gene>
<dbReference type="SUPFAM" id="SSF54862">
    <property type="entry name" value="4Fe-4S ferredoxins"/>
    <property type="match status" value="1"/>
</dbReference>
<evidence type="ECO:0000313" key="10">
    <source>
        <dbReference type="Proteomes" id="UP000004671"/>
    </source>
</evidence>
<dbReference type="Proteomes" id="UP000183868">
    <property type="component" value="Chromosome"/>
</dbReference>
<keyword evidence="1" id="KW-0285">Flavoprotein</keyword>
<keyword evidence="6" id="KW-0472">Membrane</keyword>
<dbReference type="Gene3D" id="3.30.70.20">
    <property type="match status" value="1"/>
</dbReference>
<evidence type="ECO:0000256" key="3">
    <source>
        <dbReference type="ARBA" id="ARBA00023002"/>
    </source>
</evidence>
<dbReference type="PRINTS" id="PR00469">
    <property type="entry name" value="PNDRDTASEII"/>
</dbReference>
<keyword evidence="2" id="KW-0479">Metal-binding</keyword>
<accession>H1XVN4</accession>
<dbReference type="InterPro" id="IPR017896">
    <property type="entry name" value="4Fe4S_Fe-S-bd"/>
</dbReference>
<dbReference type="InParanoid" id="H1XVN4"/>
<dbReference type="GO" id="GO:0016491">
    <property type="term" value="F:oxidoreductase activity"/>
    <property type="evidence" value="ECO:0007669"/>
    <property type="project" value="UniProtKB-KW"/>
</dbReference>
<dbReference type="STRING" id="880073.Cabys_2232"/>
<evidence type="ECO:0000256" key="4">
    <source>
        <dbReference type="ARBA" id="ARBA00023004"/>
    </source>
</evidence>
<dbReference type="OrthoDB" id="9778740at2"/>
<keyword evidence="6" id="KW-0812">Transmembrane</keyword>
<reference evidence="8 11" key="2">
    <citation type="submission" date="2016-11" db="EMBL/GenBank/DDBJ databases">
        <title>Genomic analysis of Caldithrix abyssi and proposal of a novel bacterial phylum Caldithrichaeota.</title>
        <authorList>
            <person name="Kublanov I."/>
            <person name="Sigalova O."/>
            <person name="Gavrilov S."/>
            <person name="Lebedinsky A."/>
            <person name="Ivanova N."/>
            <person name="Daum C."/>
            <person name="Reddy T."/>
            <person name="Klenk H.P."/>
            <person name="Goker M."/>
            <person name="Reva O."/>
            <person name="Miroshnichenko M."/>
            <person name="Kyprides N."/>
            <person name="Woyke T."/>
            <person name="Gelfand M."/>
        </authorList>
    </citation>
    <scope>NUCLEOTIDE SEQUENCE [LARGE SCALE GENOMIC DNA]</scope>
    <source>
        <strain evidence="8 11">LF13</strain>
    </source>
</reference>
<dbReference type="RefSeq" id="WP_006930354.1">
    <property type="nucleotide sequence ID" value="NZ_CM001402.1"/>
</dbReference>
<dbReference type="InterPro" id="IPR050097">
    <property type="entry name" value="Ferredoxin-NADP_redctase_2"/>
</dbReference>
<evidence type="ECO:0000313" key="9">
    <source>
        <dbReference type="EMBL" id="EHO42934.1"/>
    </source>
</evidence>
<dbReference type="HOGENOM" id="CLU_635990_0_0_0"/>
<keyword evidence="6" id="KW-1133">Transmembrane helix</keyword>
<evidence type="ECO:0000256" key="5">
    <source>
        <dbReference type="ARBA" id="ARBA00023014"/>
    </source>
</evidence>
<dbReference type="EMBL" id="CM001402">
    <property type="protein sequence ID" value="EHO42934.1"/>
    <property type="molecule type" value="Genomic_DNA"/>
</dbReference>
<dbReference type="InterPro" id="IPR017900">
    <property type="entry name" value="4Fe4S_Fe_S_CS"/>
</dbReference>
<feature type="transmembrane region" description="Helical" evidence="6">
    <location>
        <begin position="6"/>
        <end position="23"/>
    </location>
</feature>
<dbReference type="PROSITE" id="PS00198">
    <property type="entry name" value="4FE4S_FER_1"/>
    <property type="match status" value="1"/>
</dbReference>
<dbReference type="PROSITE" id="PS51379">
    <property type="entry name" value="4FE4S_FER_2"/>
    <property type="match status" value="2"/>
</dbReference>
<feature type="domain" description="4Fe-4S ferredoxin-type" evidence="7">
    <location>
        <begin position="81"/>
        <end position="110"/>
    </location>
</feature>
<proteinExistence type="predicted"/>
<keyword evidence="4" id="KW-0408">Iron</keyword>
<sequence length="440" mass="48372">MESLIIWIITAIIVMVILVPYFIQFRRKLNRDKALKAEAQELGADQPIAQFPQINQLECIGCGSCVDACPEGGVLGIVMGKATIINGLKCVGHGMCAEACPVGAIVIGLGDISKRDDIPFTDEHFQTNIPGLYVVGELGGLALIRNAIKQGNVAVEHIAKTLKKQDEDDQLLDVLIVGAGPAGLSAGLTAVKYNLNYLVVDRQGAGGTILHYPRKKLVMTRPVEIPLYGVLDKPEYTKEELLEIWEDAQKKFNLKIKSGLKLENVVQENGHFKVITNLESFKARTVVLALGRRGTPRKLNVPGEEQGKVMYRLLDAEAYQNDKILIVGGGDSAIEAAIGLAHQKGNIITISYRKDKFFRIKKRNAERIEKLIEENKVFVIYKSTVKEIKEKSVILNTERGEVEIENDYVFIFAGGEPPFALLKKIGIQFGVEVAQNALAG</sequence>
<dbReference type="Pfam" id="PF13738">
    <property type="entry name" value="Pyr_redox_3"/>
    <property type="match status" value="1"/>
</dbReference>
<dbReference type="KEGG" id="caby:Cabys_2232"/>